<evidence type="ECO:0000313" key="3">
    <source>
        <dbReference type="EMBL" id="CAF3753080.1"/>
    </source>
</evidence>
<evidence type="ECO:0000313" key="4">
    <source>
        <dbReference type="EMBL" id="CAF4066622.1"/>
    </source>
</evidence>
<name>A0A815BXJ1_9BILA</name>
<evidence type="ECO:0000313" key="5">
    <source>
        <dbReference type="Proteomes" id="UP000663829"/>
    </source>
</evidence>
<sequence>MYSASDFRRNMPNSTVHSGDVCRHKYDCELAAAAATYSRGPTYSDSTMSQYARNISSKDNIHYYGSTASNYGHDRSSVNKVLQSAHTGDRVVLRPHEASHIREGAIWLADHKHEFSQGFVNSAASLYANAYDQNGHKVVDRRTLRY</sequence>
<dbReference type="EMBL" id="CAJNOQ010011382">
    <property type="protein sequence ID" value="CAF1275553.1"/>
    <property type="molecule type" value="Genomic_DNA"/>
</dbReference>
<dbReference type="Proteomes" id="UP000682733">
    <property type="component" value="Unassembled WGS sequence"/>
</dbReference>
<dbReference type="EMBL" id="CAJNOK010005729">
    <property type="protein sequence ID" value="CAF0982590.1"/>
    <property type="molecule type" value="Genomic_DNA"/>
</dbReference>
<accession>A0A815BXJ1</accession>
<dbReference type="AlphaFoldDB" id="A0A815BXJ1"/>
<dbReference type="OrthoDB" id="10022196at2759"/>
<dbReference type="Proteomes" id="UP000681722">
    <property type="component" value="Unassembled WGS sequence"/>
</dbReference>
<reference evidence="2" key="1">
    <citation type="submission" date="2021-02" db="EMBL/GenBank/DDBJ databases">
        <authorList>
            <person name="Nowell W R."/>
        </authorList>
    </citation>
    <scope>NUCLEOTIDE SEQUENCE</scope>
</reference>
<dbReference type="EMBL" id="CAJOBA010005735">
    <property type="protein sequence ID" value="CAF3753080.1"/>
    <property type="molecule type" value="Genomic_DNA"/>
</dbReference>
<dbReference type="EMBL" id="CAJOBC010025323">
    <property type="protein sequence ID" value="CAF4066622.1"/>
    <property type="molecule type" value="Genomic_DNA"/>
</dbReference>
<proteinExistence type="predicted"/>
<evidence type="ECO:0000313" key="1">
    <source>
        <dbReference type="EMBL" id="CAF0982590.1"/>
    </source>
</evidence>
<comment type="caution">
    <text evidence="2">The sequence shown here is derived from an EMBL/GenBank/DDBJ whole genome shotgun (WGS) entry which is preliminary data.</text>
</comment>
<evidence type="ECO:0000313" key="2">
    <source>
        <dbReference type="EMBL" id="CAF1275553.1"/>
    </source>
</evidence>
<dbReference type="Proteomes" id="UP000677228">
    <property type="component" value="Unassembled WGS sequence"/>
</dbReference>
<organism evidence="2 5">
    <name type="scientific">Didymodactylos carnosus</name>
    <dbReference type="NCBI Taxonomy" id="1234261"/>
    <lineage>
        <taxon>Eukaryota</taxon>
        <taxon>Metazoa</taxon>
        <taxon>Spiralia</taxon>
        <taxon>Gnathifera</taxon>
        <taxon>Rotifera</taxon>
        <taxon>Eurotatoria</taxon>
        <taxon>Bdelloidea</taxon>
        <taxon>Philodinida</taxon>
        <taxon>Philodinidae</taxon>
        <taxon>Didymodactylos</taxon>
    </lineage>
</organism>
<gene>
    <name evidence="2" type="ORF">GPM918_LOCUS27299</name>
    <name evidence="1" type="ORF">OVA965_LOCUS13664</name>
    <name evidence="4" type="ORF">SRO942_LOCUS27597</name>
    <name evidence="3" type="ORF">TMI583_LOCUS13667</name>
</gene>
<protein>
    <submittedName>
        <fullName evidence="2">Uncharacterized protein</fullName>
    </submittedName>
</protein>
<dbReference type="Proteomes" id="UP000663829">
    <property type="component" value="Unassembled WGS sequence"/>
</dbReference>
<keyword evidence="5" id="KW-1185">Reference proteome</keyword>